<dbReference type="Proteomes" id="UP000314294">
    <property type="component" value="Unassembled WGS sequence"/>
</dbReference>
<protein>
    <submittedName>
        <fullName evidence="2">Uncharacterized protein</fullName>
    </submittedName>
</protein>
<name>A0A4Z2FI05_9TELE</name>
<gene>
    <name evidence="2" type="ORF">EYF80_049438</name>
</gene>
<feature type="compositionally biased region" description="Polar residues" evidence="1">
    <location>
        <begin position="101"/>
        <end position="115"/>
    </location>
</feature>
<feature type="region of interest" description="Disordered" evidence="1">
    <location>
        <begin position="98"/>
        <end position="127"/>
    </location>
</feature>
<organism evidence="2 3">
    <name type="scientific">Liparis tanakae</name>
    <name type="common">Tanaka's snailfish</name>
    <dbReference type="NCBI Taxonomy" id="230148"/>
    <lineage>
        <taxon>Eukaryota</taxon>
        <taxon>Metazoa</taxon>
        <taxon>Chordata</taxon>
        <taxon>Craniata</taxon>
        <taxon>Vertebrata</taxon>
        <taxon>Euteleostomi</taxon>
        <taxon>Actinopterygii</taxon>
        <taxon>Neopterygii</taxon>
        <taxon>Teleostei</taxon>
        <taxon>Neoteleostei</taxon>
        <taxon>Acanthomorphata</taxon>
        <taxon>Eupercaria</taxon>
        <taxon>Perciformes</taxon>
        <taxon>Cottioidei</taxon>
        <taxon>Cottales</taxon>
        <taxon>Liparidae</taxon>
        <taxon>Liparis</taxon>
    </lineage>
</organism>
<reference evidence="2 3" key="1">
    <citation type="submission" date="2019-03" db="EMBL/GenBank/DDBJ databases">
        <title>First draft genome of Liparis tanakae, snailfish: a comprehensive survey of snailfish specific genes.</title>
        <authorList>
            <person name="Kim W."/>
            <person name="Song I."/>
            <person name="Jeong J.-H."/>
            <person name="Kim D."/>
            <person name="Kim S."/>
            <person name="Ryu S."/>
            <person name="Song J.Y."/>
            <person name="Lee S.K."/>
        </authorList>
    </citation>
    <scope>NUCLEOTIDE SEQUENCE [LARGE SCALE GENOMIC DNA]</scope>
    <source>
        <tissue evidence="2">Muscle</tissue>
    </source>
</reference>
<sequence length="127" mass="14061">MDSSSSIWPTKLSVMWKYAEKSPGEHGEHAEKLLPPHLPCCASPPSVRHCCSAAEDGQVHRNAAEPVARACDVTHEHLRANKPREDLRGIFRSFLEHTVGAATQHTEPSTDSTSTRRPRDPPQIFST</sequence>
<evidence type="ECO:0000256" key="1">
    <source>
        <dbReference type="SAM" id="MobiDB-lite"/>
    </source>
</evidence>
<evidence type="ECO:0000313" key="3">
    <source>
        <dbReference type="Proteomes" id="UP000314294"/>
    </source>
</evidence>
<proteinExistence type="predicted"/>
<evidence type="ECO:0000313" key="2">
    <source>
        <dbReference type="EMBL" id="TNN40393.1"/>
    </source>
</evidence>
<dbReference type="AlphaFoldDB" id="A0A4Z2FI05"/>
<comment type="caution">
    <text evidence="2">The sequence shown here is derived from an EMBL/GenBank/DDBJ whole genome shotgun (WGS) entry which is preliminary data.</text>
</comment>
<keyword evidence="3" id="KW-1185">Reference proteome</keyword>
<accession>A0A4Z2FI05</accession>
<dbReference type="EMBL" id="SRLO01001193">
    <property type="protein sequence ID" value="TNN40393.1"/>
    <property type="molecule type" value="Genomic_DNA"/>
</dbReference>